<protein>
    <submittedName>
        <fullName evidence="8">JmjC domain-containing protein 5</fullName>
    </submittedName>
</protein>
<dbReference type="EMBL" id="KK853387">
    <property type="protein sequence ID" value="KDR07950.1"/>
    <property type="molecule type" value="Genomic_DNA"/>
</dbReference>
<dbReference type="PANTHER" id="PTHR12461">
    <property type="entry name" value="HYPOXIA-INDUCIBLE FACTOR 1 ALPHA INHIBITOR-RELATED"/>
    <property type="match status" value="1"/>
</dbReference>
<evidence type="ECO:0000313" key="9">
    <source>
        <dbReference type="Proteomes" id="UP000027135"/>
    </source>
</evidence>
<dbReference type="STRING" id="136037.A0A067QHS6"/>
<evidence type="ECO:0000256" key="2">
    <source>
        <dbReference type="ARBA" id="ARBA00004123"/>
    </source>
</evidence>
<name>A0A067QHS6_ZOONE</name>
<gene>
    <name evidence="8" type="ORF">L798_01604</name>
</gene>
<evidence type="ECO:0000256" key="5">
    <source>
        <dbReference type="ARBA" id="ARBA00023004"/>
    </source>
</evidence>
<dbReference type="AlphaFoldDB" id="A0A067QHS6"/>
<keyword evidence="4" id="KW-0560">Oxidoreductase</keyword>
<feature type="domain" description="JmjC" evidence="7">
    <location>
        <begin position="280"/>
        <end position="421"/>
    </location>
</feature>
<dbReference type="PROSITE" id="PS51184">
    <property type="entry name" value="JMJC"/>
    <property type="match status" value="1"/>
</dbReference>
<dbReference type="GO" id="GO:0005634">
    <property type="term" value="C:nucleus"/>
    <property type="evidence" value="ECO:0007669"/>
    <property type="project" value="UniProtKB-SubCell"/>
</dbReference>
<dbReference type="Proteomes" id="UP000027135">
    <property type="component" value="Unassembled WGS sequence"/>
</dbReference>
<evidence type="ECO:0000256" key="4">
    <source>
        <dbReference type="ARBA" id="ARBA00023002"/>
    </source>
</evidence>
<comment type="subcellular location">
    <subcellularLocation>
        <location evidence="2">Nucleus</location>
    </subcellularLocation>
</comment>
<sequence>MEENVLNEVRKLVPQNITHLLPAEDLDSAVLFLLQYSQDRMTKDGNYAEALKAVEAVLEITWEELNTGHWSKVPPAPRQLYTAAAIIKIDILLRNYQHEHGNKVELLKSAVKTADLGILLGAVLSNGDCSMTRIASLLSHALSTISSGSVPQQEASQSSNDTQHSSLTIESIPGVKGHTIKSLEKPSLEQFRAAHFGTRIPVKLTGCMSHWPALLLWKDLNYLRKVAGARTVPIELGAHYVHPTWSQKLMTVGEFIAAHIVKQMGENTPIGYLAQHPLLEQVPELMSDICEPEYCCLSDNLDEGVAVDETDINAWFGPKGTVSPLHHDPKHNLLAQVVGEKRILLYHPDETGKLYPHEGSLLNNTAQVNPEEPDYGTFPNYENAVAWECHLKQGEILYIPPKWWHHVRSLSTSFSVSFWWT</sequence>
<dbReference type="InterPro" id="IPR003347">
    <property type="entry name" value="JmjC_dom"/>
</dbReference>
<organism evidence="8 9">
    <name type="scientific">Zootermopsis nevadensis</name>
    <name type="common">Dampwood termite</name>
    <dbReference type="NCBI Taxonomy" id="136037"/>
    <lineage>
        <taxon>Eukaryota</taxon>
        <taxon>Metazoa</taxon>
        <taxon>Ecdysozoa</taxon>
        <taxon>Arthropoda</taxon>
        <taxon>Hexapoda</taxon>
        <taxon>Insecta</taxon>
        <taxon>Pterygota</taxon>
        <taxon>Neoptera</taxon>
        <taxon>Polyneoptera</taxon>
        <taxon>Dictyoptera</taxon>
        <taxon>Blattodea</taxon>
        <taxon>Blattoidea</taxon>
        <taxon>Termitoidae</taxon>
        <taxon>Termopsidae</taxon>
        <taxon>Zootermopsis</taxon>
    </lineage>
</organism>
<keyword evidence="9" id="KW-1185">Reference proteome</keyword>
<keyword evidence="5" id="KW-0408">Iron</keyword>
<keyword evidence="6" id="KW-0539">Nucleus</keyword>
<dbReference type="InParanoid" id="A0A067QHS6"/>
<dbReference type="SUPFAM" id="SSF51197">
    <property type="entry name" value="Clavaminate synthase-like"/>
    <property type="match status" value="1"/>
</dbReference>
<dbReference type="OrthoDB" id="47172at2759"/>
<evidence type="ECO:0000256" key="6">
    <source>
        <dbReference type="ARBA" id="ARBA00023242"/>
    </source>
</evidence>
<keyword evidence="3" id="KW-0479">Metal-binding</keyword>
<dbReference type="eggNOG" id="KOG2132">
    <property type="taxonomic scope" value="Eukaryota"/>
</dbReference>
<dbReference type="FunCoup" id="A0A067QHS6">
    <property type="interactions" value="589"/>
</dbReference>
<accession>A0A067QHS6</accession>
<dbReference type="OMA" id="TINHWPA"/>
<dbReference type="Pfam" id="PF13621">
    <property type="entry name" value="Cupin_8"/>
    <property type="match status" value="1"/>
</dbReference>
<evidence type="ECO:0000313" key="8">
    <source>
        <dbReference type="EMBL" id="KDR07950.1"/>
    </source>
</evidence>
<evidence type="ECO:0000256" key="3">
    <source>
        <dbReference type="ARBA" id="ARBA00022723"/>
    </source>
</evidence>
<evidence type="ECO:0000259" key="7">
    <source>
        <dbReference type="PROSITE" id="PS51184"/>
    </source>
</evidence>
<dbReference type="Gene3D" id="2.60.120.650">
    <property type="entry name" value="Cupin"/>
    <property type="match status" value="1"/>
</dbReference>
<dbReference type="InterPro" id="IPR041667">
    <property type="entry name" value="Cupin_8"/>
</dbReference>
<dbReference type="GO" id="GO:0046872">
    <property type="term" value="F:metal ion binding"/>
    <property type="evidence" value="ECO:0007669"/>
    <property type="project" value="UniProtKB-KW"/>
</dbReference>
<dbReference type="GO" id="GO:0051864">
    <property type="term" value="F:histone H3K36 demethylase activity"/>
    <property type="evidence" value="ECO:0007669"/>
    <property type="project" value="TreeGrafter"/>
</dbReference>
<evidence type="ECO:0000256" key="1">
    <source>
        <dbReference type="ARBA" id="ARBA00001954"/>
    </source>
</evidence>
<comment type="cofactor">
    <cofactor evidence="1">
        <name>Fe(2+)</name>
        <dbReference type="ChEBI" id="CHEBI:29033"/>
    </cofactor>
</comment>
<dbReference type="SMART" id="SM00558">
    <property type="entry name" value="JmjC"/>
    <property type="match status" value="1"/>
</dbReference>
<proteinExistence type="predicted"/>
<dbReference type="PANTHER" id="PTHR12461:SF106">
    <property type="entry name" value="BIFUNCTIONAL PEPTIDASE AND ARGINYL-HYDROXYLASE JMJD5"/>
    <property type="match status" value="1"/>
</dbReference>
<reference evidence="8 9" key="1">
    <citation type="journal article" date="2014" name="Nat. Commun.">
        <title>Molecular traces of alternative social organization in a termite genome.</title>
        <authorList>
            <person name="Terrapon N."/>
            <person name="Li C."/>
            <person name="Robertson H.M."/>
            <person name="Ji L."/>
            <person name="Meng X."/>
            <person name="Booth W."/>
            <person name="Chen Z."/>
            <person name="Childers C.P."/>
            <person name="Glastad K.M."/>
            <person name="Gokhale K."/>
            <person name="Gowin J."/>
            <person name="Gronenberg W."/>
            <person name="Hermansen R.A."/>
            <person name="Hu H."/>
            <person name="Hunt B.G."/>
            <person name="Huylmans A.K."/>
            <person name="Khalil S.M."/>
            <person name="Mitchell R.D."/>
            <person name="Munoz-Torres M.C."/>
            <person name="Mustard J.A."/>
            <person name="Pan H."/>
            <person name="Reese J.T."/>
            <person name="Scharf M.E."/>
            <person name="Sun F."/>
            <person name="Vogel H."/>
            <person name="Xiao J."/>
            <person name="Yang W."/>
            <person name="Yang Z."/>
            <person name="Yang Z."/>
            <person name="Zhou J."/>
            <person name="Zhu J."/>
            <person name="Brent C.S."/>
            <person name="Elsik C.G."/>
            <person name="Goodisman M.A."/>
            <person name="Liberles D.A."/>
            <person name="Roe R.M."/>
            <person name="Vargo E.L."/>
            <person name="Vilcinskas A."/>
            <person name="Wang J."/>
            <person name="Bornberg-Bauer E."/>
            <person name="Korb J."/>
            <person name="Zhang G."/>
            <person name="Liebig J."/>
        </authorList>
    </citation>
    <scope>NUCLEOTIDE SEQUENCE [LARGE SCALE GENOMIC DNA]</scope>
    <source>
        <tissue evidence="8">Whole organism</tissue>
    </source>
</reference>